<dbReference type="OrthoDB" id="3271097at2759"/>
<feature type="region of interest" description="Disordered" evidence="1">
    <location>
        <begin position="202"/>
        <end position="225"/>
    </location>
</feature>
<organism evidence="3 4">
    <name type="scientific">Sphagnurus paluster</name>
    <dbReference type="NCBI Taxonomy" id="117069"/>
    <lineage>
        <taxon>Eukaryota</taxon>
        <taxon>Fungi</taxon>
        <taxon>Dikarya</taxon>
        <taxon>Basidiomycota</taxon>
        <taxon>Agaricomycotina</taxon>
        <taxon>Agaricomycetes</taxon>
        <taxon>Agaricomycetidae</taxon>
        <taxon>Agaricales</taxon>
        <taxon>Tricholomatineae</taxon>
        <taxon>Lyophyllaceae</taxon>
        <taxon>Sphagnurus</taxon>
    </lineage>
</organism>
<feature type="compositionally biased region" description="Acidic residues" evidence="1">
    <location>
        <begin position="213"/>
        <end position="225"/>
    </location>
</feature>
<dbReference type="EMBL" id="JABCKI010001715">
    <property type="protein sequence ID" value="KAG5649064.1"/>
    <property type="molecule type" value="Genomic_DNA"/>
</dbReference>
<feature type="compositionally biased region" description="Basic residues" evidence="1">
    <location>
        <begin position="1"/>
        <end position="10"/>
    </location>
</feature>
<evidence type="ECO:0000256" key="1">
    <source>
        <dbReference type="SAM" id="MobiDB-lite"/>
    </source>
</evidence>
<evidence type="ECO:0000313" key="2">
    <source>
        <dbReference type="EMBL" id="KAG5633598.1"/>
    </source>
</evidence>
<feature type="non-terminal residue" evidence="3">
    <location>
        <position position="1"/>
    </location>
</feature>
<gene>
    <name evidence="3" type="ORF">H0H81_006613</name>
    <name evidence="2" type="ORF">H0H81_006616</name>
</gene>
<feature type="compositionally biased region" description="Basic and acidic residues" evidence="1">
    <location>
        <begin position="203"/>
        <end position="212"/>
    </location>
</feature>
<feature type="region of interest" description="Disordered" evidence="1">
    <location>
        <begin position="1"/>
        <end position="51"/>
    </location>
</feature>
<evidence type="ECO:0000313" key="3">
    <source>
        <dbReference type="EMBL" id="KAG5649064.1"/>
    </source>
</evidence>
<evidence type="ECO:0000313" key="4">
    <source>
        <dbReference type="Proteomes" id="UP000717328"/>
    </source>
</evidence>
<reference evidence="3" key="2">
    <citation type="submission" date="2021-10" db="EMBL/GenBank/DDBJ databases">
        <title>Phylogenomics reveals ancestral predisposition of the termite-cultivated fungus Termitomyces towards a domesticated lifestyle.</title>
        <authorList>
            <person name="Auxier B."/>
            <person name="Grum-Grzhimaylo A."/>
            <person name="Cardenas M.E."/>
            <person name="Lodge J.D."/>
            <person name="Laessoe T."/>
            <person name="Pedersen O."/>
            <person name="Smith M.E."/>
            <person name="Kuyper T.W."/>
            <person name="Franco-Molano E.A."/>
            <person name="Baroni T.J."/>
            <person name="Aanen D.K."/>
        </authorList>
    </citation>
    <scope>NUCLEOTIDE SEQUENCE</scope>
    <source>
        <strain evidence="3">D49</strain>
    </source>
</reference>
<name>A0A9P7KGW3_9AGAR</name>
<protein>
    <submittedName>
        <fullName evidence="3">Uncharacterized protein</fullName>
    </submittedName>
</protein>
<dbReference type="AlphaFoldDB" id="A0A9P7KGW3"/>
<sequence>PALKKRRRPKKTPETSAPPITQASEASANDPASVPAPAPESVTVGSSDDKDKEIERLRALLAVTQTSPSPATNSVATITAIIRPNGEAGDKKRGFVLKEAMQLTGSREERAMYTAIVVGLDLQATFREQDPEKLAKIYRLVCNEHPLLRFAKPEQIHQNRAAFPYLTKKRFPGDWALAEIVKHYLRGQRRVTRRKLKQLSLPHIDDMETDHSEPEDEESGETSDI</sequence>
<comment type="caution">
    <text evidence="3">The sequence shown here is derived from an EMBL/GenBank/DDBJ whole genome shotgun (WGS) entry which is preliminary data.</text>
</comment>
<feature type="compositionally biased region" description="Polar residues" evidence="1">
    <location>
        <begin position="14"/>
        <end position="27"/>
    </location>
</feature>
<accession>A0A9P7KGW3</accession>
<proteinExistence type="predicted"/>
<reference evidence="3" key="1">
    <citation type="submission" date="2021-02" db="EMBL/GenBank/DDBJ databases">
        <authorList>
            <person name="Nieuwenhuis M."/>
            <person name="Van De Peppel L.J.J."/>
        </authorList>
    </citation>
    <scope>NUCLEOTIDE SEQUENCE</scope>
    <source>
        <strain evidence="3">D49</strain>
    </source>
</reference>
<keyword evidence="4" id="KW-1185">Reference proteome</keyword>
<dbReference type="EMBL" id="JABCKI010007430">
    <property type="protein sequence ID" value="KAG5633598.1"/>
    <property type="molecule type" value="Genomic_DNA"/>
</dbReference>
<feature type="compositionally biased region" description="Low complexity" evidence="1">
    <location>
        <begin position="31"/>
        <end position="42"/>
    </location>
</feature>
<dbReference type="Proteomes" id="UP000717328">
    <property type="component" value="Unassembled WGS sequence"/>
</dbReference>